<keyword evidence="2" id="KW-1185">Reference proteome</keyword>
<name>A0A6H0WL08_9BACI</name>
<dbReference type="Proteomes" id="UP000501914">
    <property type="component" value="Chromosome"/>
</dbReference>
<evidence type="ECO:0000313" key="2">
    <source>
        <dbReference type="Proteomes" id="UP000501914"/>
    </source>
</evidence>
<dbReference type="AlphaFoldDB" id="A0A6H0WL08"/>
<dbReference type="EMBL" id="CP048852">
    <property type="protein sequence ID" value="QIW80036.1"/>
    <property type="molecule type" value="Genomic_DNA"/>
</dbReference>
<sequence length="62" mass="7294">MSGNYKDPRQVALELVKKASDQIRYTNDDEFTFEMVNKLEEIEDMLKKDIDKDKLVERVSLA</sequence>
<proteinExistence type="predicted"/>
<gene>
    <name evidence="1" type="ORF">G4P54_09570</name>
</gene>
<protein>
    <submittedName>
        <fullName evidence="1">Uncharacterized protein</fullName>
    </submittedName>
</protein>
<organism evidence="1 2">
    <name type="scientific">Bacillus tequilensis</name>
    <dbReference type="NCBI Taxonomy" id="227866"/>
    <lineage>
        <taxon>Bacteria</taxon>
        <taxon>Bacillati</taxon>
        <taxon>Bacillota</taxon>
        <taxon>Bacilli</taxon>
        <taxon>Bacillales</taxon>
        <taxon>Bacillaceae</taxon>
        <taxon>Bacillus</taxon>
    </lineage>
</organism>
<reference evidence="1 2" key="1">
    <citation type="submission" date="2020-02" db="EMBL/GenBank/DDBJ databases">
        <title>Genome sequencing, annotation and comparative genomic analysis of Bacillus tequilensis EA-CB0015, an effective biological control agent against Pseudocercospora fijiensis in banana plants.</title>
        <authorList>
            <person name="Cuellar-Gaviria T.Z."/>
            <person name="Ju K.-S."/>
            <person name="Villegas-Escobar V."/>
        </authorList>
    </citation>
    <scope>NUCLEOTIDE SEQUENCE [LARGE SCALE GENOMIC DNA]</scope>
    <source>
        <strain evidence="1 2">EA-CB0015</strain>
    </source>
</reference>
<dbReference type="RefSeq" id="WP_167872491.1">
    <property type="nucleotide sequence ID" value="NZ_CP048852.1"/>
</dbReference>
<evidence type="ECO:0000313" key="1">
    <source>
        <dbReference type="EMBL" id="QIW80036.1"/>
    </source>
</evidence>
<dbReference type="KEGG" id="bteq:G4P54_09570"/>
<accession>A0A6H0WL08</accession>